<dbReference type="EMBL" id="MNCJ02000332">
    <property type="protein sequence ID" value="KAF5757399.1"/>
    <property type="molecule type" value="Genomic_DNA"/>
</dbReference>
<gene>
    <name evidence="1" type="ORF">HanXRQr2_Chr17g0826241</name>
    <name evidence="2" type="ORF">HanXRQr2_Chr17g0826251</name>
</gene>
<dbReference type="Proteomes" id="UP000215914">
    <property type="component" value="Unassembled WGS sequence"/>
</dbReference>
<accession>A0A9K3DMK5</accession>
<organism evidence="1 3">
    <name type="scientific">Helianthus annuus</name>
    <name type="common">Common sunflower</name>
    <dbReference type="NCBI Taxonomy" id="4232"/>
    <lineage>
        <taxon>Eukaryota</taxon>
        <taxon>Viridiplantae</taxon>
        <taxon>Streptophyta</taxon>
        <taxon>Embryophyta</taxon>
        <taxon>Tracheophyta</taxon>
        <taxon>Spermatophyta</taxon>
        <taxon>Magnoliopsida</taxon>
        <taxon>eudicotyledons</taxon>
        <taxon>Gunneridae</taxon>
        <taxon>Pentapetalae</taxon>
        <taxon>asterids</taxon>
        <taxon>campanulids</taxon>
        <taxon>Asterales</taxon>
        <taxon>Asteraceae</taxon>
        <taxon>Asteroideae</taxon>
        <taxon>Heliantheae alliance</taxon>
        <taxon>Heliantheae</taxon>
        <taxon>Helianthus</taxon>
    </lineage>
</organism>
<dbReference type="Gramene" id="mRNA:HanXRQr2_Chr17g0826241">
    <property type="protein sequence ID" value="CDS:HanXRQr2_Chr17g0826241.1"/>
    <property type="gene ID" value="HanXRQr2_Chr17g0826241"/>
</dbReference>
<evidence type="ECO:0000313" key="2">
    <source>
        <dbReference type="EMBL" id="KAF5757400.1"/>
    </source>
</evidence>
<dbReference type="EMBL" id="MNCJ02000332">
    <property type="protein sequence ID" value="KAF5757400.1"/>
    <property type="molecule type" value="Genomic_DNA"/>
</dbReference>
<evidence type="ECO:0000313" key="3">
    <source>
        <dbReference type="Proteomes" id="UP000215914"/>
    </source>
</evidence>
<reference evidence="1" key="2">
    <citation type="submission" date="2020-06" db="EMBL/GenBank/DDBJ databases">
        <title>Helianthus annuus Genome sequencing and assembly Release 2.</title>
        <authorList>
            <person name="Gouzy J."/>
            <person name="Langlade N."/>
            <person name="Munos S."/>
        </authorList>
    </citation>
    <scope>NUCLEOTIDE SEQUENCE</scope>
    <source>
        <tissue evidence="1">Leaves</tissue>
    </source>
</reference>
<dbReference type="Gramene" id="mRNA:HanXRQr2_Chr17g0826251">
    <property type="protein sequence ID" value="CDS:HanXRQr2_Chr17g0826251.1"/>
    <property type="gene ID" value="HanXRQr2_Chr17g0826251"/>
</dbReference>
<dbReference type="AlphaFoldDB" id="A0A9K3DMK5"/>
<comment type="caution">
    <text evidence="1">The sequence shown here is derived from an EMBL/GenBank/DDBJ whole genome shotgun (WGS) entry which is preliminary data.</text>
</comment>
<protein>
    <submittedName>
        <fullName evidence="1">Uncharacterized protein</fullName>
    </submittedName>
</protein>
<evidence type="ECO:0000313" key="1">
    <source>
        <dbReference type="EMBL" id="KAF5757399.1"/>
    </source>
</evidence>
<reference evidence="1" key="1">
    <citation type="journal article" date="2017" name="Nature">
        <title>The sunflower genome provides insights into oil metabolism, flowering and Asterid evolution.</title>
        <authorList>
            <person name="Badouin H."/>
            <person name="Gouzy J."/>
            <person name="Grassa C.J."/>
            <person name="Murat F."/>
            <person name="Staton S.E."/>
            <person name="Cottret L."/>
            <person name="Lelandais-Briere C."/>
            <person name="Owens G.L."/>
            <person name="Carrere S."/>
            <person name="Mayjonade B."/>
            <person name="Legrand L."/>
            <person name="Gill N."/>
            <person name="Kane N.C."/>
            <person name="Bowers J.E."/>
            <person name="Hubner S."/>
            <person name="Bellec A."/>
            <person name="Berard A."/>
            <person name="Berges H."/>
            <person name="Blanchet N."/>
            <person name="Boniface M.C."/>
            <person name="Brunel D."/>
            <person name="Catrice O."/>
            <person name="Chaidir N."/>
            <person name="Claudel C."/>
            <person name="Donnadieu C."/>
            <person name="Faraut T."/>
            <person name="Fievet G."/>
            <person name="Helmstetter N."/>
            <person name="King M."/>
            <person name="Knapp S.J."/>
            <person name="Lai Z."/>
            <person name="Le Paslier M.C."/>
            <person name="Lippi Y."/>
            <person name="Lorenzon L."/>
            <person name="Mandel J.R."/>
            <person name="Marage G."/>
            <person name="Marchand G."/>
            <person name="Marquand E."/>
            <person name="Bret-Mestries E."/>
            <person name="Morien E."/>
            <person name="Nambeesan S."/>
            <person name="Nguyen T."/>
            <person name="Pegot-Espagnet P."/>
            <person name="Pouilly N."/>
            <person name="Raftis F."/>
            <person name="Sallet E."/>
            <person name="Schiex T."/>
            <person name="Thomas J."/>
            <person name="Vandecasteele C."/>
            <person name="Vares D."/>
            <person name="Vear F."/>
            <person name="Vautrin S."/>
            <person name="Crespi M."/>
            <person name="Mangin B."/>
            <person name="Burke J.M."/>
            <person name="Salse J."/>
            <person name="Munos S."/>
            <person name="Vincourt P."/>
            <person name="Rieseberg L.H."/>
            <person name="Langlade N.B."/>
        </authorList>
    </citation>
    <scope>NUCLEOTIDE SEQUENCE</scope>
    <source>
        <tissue evidence="1">Leaves</tissue>
    </source>
</reference>
<sequence>MVMETDDSDDDEVLVRVGHRQLVSDSRMVQIWFEFRVTLRLVPSTAGGSVPVRISVQALR</sequence>
<keyword evidence="3" id="KW-1185">Reference proteome</keyword>
<name>A0A9K3DMK5_HELAN</name>
<proteinExistence type="predicted"/>